<comment type="function">
    <text evidence="6">Part of an energy-coupled inorganic carbon pump.</text>
</comment>
<keyword evidence="2 6" id="KW-1003">Cell membrane</keyword>
<organism evidence="7 8">
    <name type="scientific">Microbacterium gawkjiense</name>
    <dbReference type="NCBI Taxonomy" id="3067309"/>
    <lineage>
        <taxon>Bacteria</taxon>
        <taxon>Bacillati</taxon>
        <taxon>Actinomycetota</taxon>
        <taxon>Actinomycetes</taxon>
        <taxon>Micrococcales</taxon>
        <taxon>Microbacteriaceae</taxon>
        <taxon>Microbacterium</taxon>
    </lineage>
</organism>
<evidence type="ECO:0000256" key="2">
    <source>
        <dbReference type="ARBA" id="ARBA00022475"/>
    </source>
</evidence>
<protein>
    <recommendedName>
        <fullName evidence="6">Probable inorganic carbon transporter subunit DabA</fullName>
    </recommendedName>
</protein>
<comment type="subunit">
    <text evidence="6">Forms a complex with DabB.</text>
</comment>
<evidence type="ECO:0000256" key="6">
    <source>
        <dbReference type="HAMAP-Rule" id="MF_01871"/>
    </source>
</evidence>
<evidence type="ECO:0000313" key="8">
    <source>
        <dbReference type="Proteomes" id="UP001251849"/>
    </source>
</evidence>
<evidence type="ECO:0000256" key="3">
    <source>
        <dbReference type="ARBA" id="ARBA00022723"/>
    </source>
</evidence>
<dbReference type="EMBL" id="JAUZVV010000003">
    <property type="protein sequence ID" value="MDT3318143.1"/>
    <property type="molecule type" value="Genomic_DNA"/>
</dbReference>
<evidence type="ECO:0000256" key="1">
    <source>
        <dbReference type="ARBA" id="ARBA00022448"/>
    </source>
</evidence>
<comment type="similarity">
    <text evidence="6">Belongs to the inorganic carbon transporter (TC 9.A.2) DabA family.</text>
</comment>
<dbReference type="RefSeq" id="WP_311863491.1">
    <property type="nucleotide sequence ID" value="NZ_JAUZVV010000003.1"/>
</dbReference>
<feature type="binding site" evidence="6">
    <location>
        <position position="526"/>
    </location>
    <ligand>
        <name>Zn(2+)</name>
        <dbReference type="ChEBI" id="CHEBI:29105"/>
    </ligand>
</feature>
<sequence length="851" mass="91482">MTTTATLARHATIRGWVAASGRAIAPHFPLETFIARNPVAGYETLDHDDALRLIAQEHGVFLTPTEERFRALHAEGRIPLSDLVAALHQFVPEARSLHPVVTDGVVTTLSEVLLHDLLVSPPATPLGTSLPTPAHTLSPKVHARVDDLTSRWLTAIFGAAAWSEPTQREGMWNSWRRLAALDPTLPRRVRAGIRSAPAEPAAAINTALEWWSLDGWAAEDFIRAHVLAQPGWSALVRHTAVESRSVDLASLVAIRVTLEHLLLPADATFPAAPAVPPADKEGRLRAVADGIGADASTPDVRATLQRILSLIDPLTRLSIWQEAYERGAARALAPASAPVLRPLGDAARSLAQAIFCIDTRSESYRRHLEAAGPIETLGFAGFFAVPISFRAADGSPEVASCPVLLTPRVAVTESSVDRGAIDRWRRQRTATAEHCGATHALGESTLAPYAFAETAGWFLGAASVARTIAPRLWNSARAGIRRPKPATRVNADVVFSLDERVLYAETALRMMGLVDGFAPIVLICGHGASVTNNPFASGLQCGACGGHEGEPNARAAATIFNDPATRDGLAARGITIPDDTLFVAAQMDTVTDEVRILEPWTIPASHETRILELARHLETARAADAAERTATLPGARPNTDAVTETLRRSSDWAEAFPEWGLAGNAAFIVGPRAITAGVDLGRRTFLHSYDADADPGGSGLETILTAPMVVAQWINAQYTVSTVAPDRFGAGPKPLHNVVGTAGVLSGFGGDLRIGLPWQSVGVGHETRHEPVRLQVFVQAPLTRINEIIDSSETVRNLVKNRWITLRAREYDTARWMRFGRYGWETEDLGTARVAGTSAGDEEITTKENHA</sequence>
<evidence type="ECO:0000313" key="7">
    <source>
        <dbReference type="EMBL" id="MDT3318143.1"/>
    </source>
</evidence>
<keyword evidence="5 6" id="KW-0472">Membrane</keyword>
<gene>
    <name evidence="6" type="primary">dabA</name>
    <name evidence="7" type="ORF">Q9S71_15050</name>
</gene>
<feature type="binding site" evidence="6">
    <location>
        <position position="358"/>
    </location>
    <ligand>
        <name>Zn(2+)</name>
        <dbReference type="ChEBI" id="CHEBI:29105"/>
    </ligand>
</feature>
<comment type="caution">
    <text evidence="7">The sequence shown here is derived from an EMBL/GenBank/DDBJ whole genome shotgun (WGS) entry which is preliminary data.</text>
</comment>
<comment type="cofactor">
    <cofactor evidence="6">
        <name>Zn(2+)</name>
        <dbReference type="ChEBI" id="CHEBI:29105"/>
    </cofactor>
</comment>
<name>A0ABU3GEA4_9MICO</name>
<dbReference type="Pfam" id="PF10070">
    <property type="entry name" value="DabA"/>
    <property type="match status" value="1"/>
</dbReference>
<proteinExistence type="inferred from homology"/>
<feature type="binding site" evidence="6">
    <location>
        <position position="541"/>
    </location>
    <ligand>
        <name>Zn(2+)</name>
        <dbReference type="ChEBI" id="CHEBI:29105"/>
    </ligand>
</feature>
<evidence type="ECO:0000256" key="4">
    <source>
        <dbReference type="ARBA" id="ARBA00022833"/>
    </source>
</evidence>
<keyword evidence="1 6" id="KW-0813">Transport</keyword>
<comment type="subcellular location">
    <subcellularLocation>
        <location evidence="6">Cell membrane</location>
        <topology evidence="6">Peripheral membrane protein</topology>
    </subcellularLocation>
</comment>
<keyword evidence="8" id="KW-1185">Reference proteome</keyword>
<accession>A0ABU3GEA4</accession>
<evidence type="ECO:0000256" key="5">
    <source>
        <dbReference type="ARBA" id="ARBA00023136"/>
    </source>
</evidence>
<keyword evidence="4 6" id="KW-0862">Zinc</keyword>
<reference evidence="7 8" key="1">
    <citation type="submission" date="2023-08" db="EMBL/GenBank/DDBJ databases">
        <title>Microbacterium aquilitoris sp. nov. and Microbacterium gwkjibeachense sp. nov., isolated from beach.</title>
        <authorList>
            <person name="Lee S.D."/>
            <person name="Yang H."/>
            <person name="Kim I."/>
        </authorList>
    </citation>
    <scope>NUCLEOTIDE SEQUENCE [LARGE SCALE GENOMIC DNA]</scope>
    <source>
        <strain evidence="7 8">KSW4-11</strain>
    </source>
</reference>
<dbReference type="Proteomes" id="UP001251849">
    <property type="component" value="Unassembled WGS sequence"/>
</dbReference>
<dbReference type="InterPro" id="IPR018752">
    <property type="entry name" value="DabA"/>
</dbReference>
<feature type="binding site" evidence="6">
    <location>
        <position position="356"/>
    </location>
    <ligand>
        <name>Zn(2+)</name>
        <dbReference type="ChEBI" id="CHEBI:29105"/>
    </ligand>
</feature>
<dbReference type="PANTHER" id="PTHR38344:SF1">
    <property type="entry name" value="INORGANIC CARBON TRANSPORTER SUBUNIT DABA-RELATED"/>
    <property type="match status" value="1"/>
</dbReference>
<keyword evidence="3 6" id="KW-0479">Metal-binding</keyword>
<dbReference type="HAMAP" id="MF_01871">
    <property type="entry name" value="DabA"/>
    <property type="match status" value="1"/>
</dbReference>
<dbReference type="PANTHER" id="PTHR38344">
    <property type="entry name" value="UPF0753 PROTEIN AQ_863"/>
    <property type="match status" value="1"/>
</dbReference>